<evidence type="ECO:0000313" key="1">
    <source>
        <dbReference type="EMBL" id="MQL76726.1"/>
    </source>
</evidence>
<protein>
    <submittedName>
        <fullName evidence="1">Uncharacterized protein</fullName>
    </submittedName>
</protein>
<keyword evidence="2" id="KW-1185">Reference proteome</keyword>
<dbReference type="EMBL" id="NMUH01000314">
    <property type="protein sequence ID" value="MQL76726.1"/>
    <property type="molecule type" value="Genomic_DNA"/>
</dbReference>
<reference evidence="1" key="1">
    <citation type="submission" date="2017-07" db="EMBL/GenBank/DDBJ databases">
        <title>Taro Niue Genome Assembly and Annotation.</title>
        <authorList>
            <person name="Atibalentja N."/>
            <person name="Keating K."/>
            <person name="Fields C.J."/>
        </authorList>
    </citation>
    <scope>NUCLEOTIDE SEQUENCE</scope>
    <source>
        <strain evidence="1">Niue_2</strain>
        <tissue evidence="1">Leaf</tissue>
    </source>
</reference>
<proteinExistence type="predicted"/>
<comment type="caution">
    <text evidence="1">The sequence shown here is derived from an EMBL/GenBank/DDBJ whole genome shotgun (WGS) entry which is preliminary data.</text>
</comment>
<organism evidence="1 2">
    <name type="scientific">Colocasia esculenta</name>
    <name type="common">Wild taro</name>
    <name type="synonym">Arum esculentum</name>
    <dbReference type="NCBI Taxonomy" id="4460"/>
    <lineage>
        <taxon>Eukaryota</taxon>
        <taxon>Viridiplantae</taxon>
        <taxon>Streptophyta</taxon>
        <taxon>Embryophyta</taxon>
        <taxon>Tracheophyta</taxon>
        <taxon>Spermatophyta</taxon>
        <taxon>Magnoliopsida</taxon>
        <taxon>Liliopsida</taxon>
        <taxon>Araceae</taxon>
        <taxon>Aroideae</taxon>
        <taxon>Colocasieae</taxon>
        <taxon>Colocasia</taxon>
    </lineage>
</organism>
<name>A0A843U352_COLES</name>
<dbReference type="AlphaFoldDB" id="A0A843U352"/>
<sequence>MRLRRSWRSQSGRDGLAGCNEIATLFGQPVLLLIASLLMAPEPFGEVRRGTVVRPDYGDYCCVEFPPSVFASRVVVTTSSRTEFPTVRLLSSGRARAGRRRRGGSRSPRSQQWFPFFSVRLLSSGRARAGWRRRGGNRSLRSLQWFPFFSVHHPRGMPLRDLFFPCLLLVLACVRWDCT</sequence>
<gene>
    <name evidence="1" type="ORF">Taro_009119</name>
</gene>
<accession>A0A843U352</accession>
<evidence type="ECO:0000313" key="2">
    <source>
        <dbReference type="Proteomes" id="UP000652761"/>
    </source>
</evidence>
<dbReference type="Proteomes" id="UP000652761">
    <property type="component" value="Unassembled WGS sequence"/>
</dbReference>